<feature type="chain" id="PRO_5025418332" evidence="1">
    <location>
        <begin position="30"/>
        <end position="119"/>
    </location>
</feature>
<reference evidence="2 3" key="1">
    <citation type="submission" date="2020-01" db="EMBL/GenBank/DDBJ databases">
        <authorList>
            <person name="Kim M.K."/>
        </authorList>
    </citation>
    <scope>NUCLEOTIDE SEQUENCE [LARGE SCALE GENOMIC DNA]</scope>
    <source>
        <strain evidence="2 3">BT213</strain>
    </source>
</reference>
<evidence type="ECO:0000313" key="3">
    <source>
        <dbReference type="Proteomes" id="UP000478546"/>
    </source>
</evidence>
<dbReference type="AlphaFoldDB" id="A0A6B2H6S4"/>
<protein>
    <submittedName>
        <fullName evidence="2">Uncharacterized protein</fullName>
    </submittedName>
</protein>
<accession>A0A6B2H6S4</accession>
<dbReference type="RefSeq" id="WP_162344981.1">
    <property type="nucleotide sequence ID" value="NZ_JAAEAA010000003.1"/>
</dbReference>
<name>A0A6B2H6S4_9BACT</name>
<keyword evidence="1" id="KW-0732">Signal</keyword>
<comment type="caution">
    <text evidence="2">The sequence shown here is derived from an EMBL/GenBank/DDBJ whole genome shotgun (WGS) entry which is preliminary data.</text>
</comment>
<feature type="signal peptide" evidence="1">
    <location>
        <begin position="1"/>
        <end position="29"/>
    </location>
</feature>
<dbReference type="EMBL" id="JAAEAA010000003">
    <property type="protein sequence ID" value="NDK54932.1"/>
    <property type="molecule type" value="Genomic_DNA"/>
</dbReference>
<proteinExistence type="predicted"/>
<evidence type="ECO:0000313" key="2">
    <source>
        <dbReference type="EMBL" id="NDK54932.1"/>
    </source>
</evidence>
<gene>
    <name evidence="2" type="ORF">GWO68_03280</name>
</gene>
<sequence length="119" mass="12588">MSVKNMWQHIRMIVPVAIIALLLSMPCPAVEAHNGTATTQATVTSEDNATSAKAATKTKAKPVIAKARDKSVLDADVLDSPLSYFKEAFTSEEDSNSSDSPTVVNTVKALVATLLSTVL</sequence>
<keyword evidence="3" id="KW-1185">Reference proteome</keyword>
<evidence type="ECO:0000256" key="1">
    <source>
        <dbReference type="SAM" id="SignalP"/>
    </source>
</evidence>
<organism evidence="2 3">
    <name type="scientific">Pontibacter fetidus</name>
    <dbReference type="NCBI Taxonomy" id="2700082"/>
    <lineage>
        <taxon>Bacteria</taxon>
        <taxon>Pseudomonadati</taxon>
        <taxon>Bacteroidota</taxon>
        <taxon>Cytophagia</taxon>
        <taxon>Cytophagales</taxon>
        <taxon>Hymenobacteraceae</taxon>
        <taxon>Pontibacter</taxon>
    </lineage>
</organism>
<dbReference type="Proteomes" id="UP000478546">
    <property type="component" value="Unassembled WGS sequence"/>
</dbReference>